<evidence type="ECO:0000313" key="1">
    <source>
        <dbReference type="EMBL" id="SVD25434.1"/>
    </source>
</evidence>
<gene>
    <name evidence="1" type="ORF">METZ01_LOCUS378288</name>
</gene>
<dbReference type="AlphaFoldDB" id="A0A382TTQ4"/>
<accession>A0A382TTQ4</accession>
<name>A0A382TTQ4_9ZZZZ</name>
<proteinExistence type="predicted"/>
<protein>
    <submittedName>
        <fullName evidence="1">Uncharacterized protein</fullName>
    </submittedName>
</protein>
<sequence>VGTEFTYSNESGELYHYKVTIELSSELIRVHLESRGGEDLSGQIYGADFPEAVPRLFLELWN</sequence>
<feature type="non-terminal residue" evidence="1">
    <location>
        <position position="62"/>
    </location>
</feature>
<feature type="non-terminal residue" evidence="1">
    <location>
        <position position="1"/>
    </location>
</feature>
<dbReference type="EMBL" id="UINC01139097">
    <property type="protein sequence ID" value="SVD25434.1"/>
    <property type="molecule type" value="Genomic_DNA"/>
</dbReference>
<reference evidence="1" key="1">
    <citation type="submission" date="2018-05" db="EMBL/GenBank/DDBJ databases">
        <authorList>
            <person name="Lanie J.A."/>
            <person name="Ng W.-L."/>
            <person name="Kazmierczak K.M."/>
            <person name="Andrzejewski T.M."/>
            <person name="Davidsen T.M."/>
            <person name="Wayne K.J."/>
            <person name="Tettelin H."/>
            <person name="Glass J.I."/>
            <person name="Rusch D."/>
            <person name="Podicherti R."/>
            <person name="Tsui H.-C.T."/>
            <person name="Winkler M.E."/>
        </authorList>
    </citation>
    <scope>NUCLEOTIDE SEQUENCE</scope>
</reference>
<organism evidence="1">
    <name type="scientific">marine metagenome</name>
    <dbReference type="NCBI Taxonomy" id="408172"/>
    <lineage>
        <taxon>unclassified sequences</taxon>
        <taxon>metagenomes</taxon>
        <taxon>ecological metagenomes</taxon>
    </lineage>
</organism>